<dbReference type="GO" id="GO:0046422">
    <property type="term" value="F:violaxanthin de-epoxidase activity"/>
    <property type="evidence" value="ECO:0007669"/>
    <property type="project" value="InterPro"/>
</dbReference>
<sequence>MAFARRIIALVALAVGAAGAAVGAARARAHVHPSGALMPRMRAVMRAPPPRPSPLGAARDAAARALATTALVLSLSVSSSPAGALDAVKVGECLLQKCTGELARCIADPTCAANVVCLNLCNGKKDETGCEIKCGDQFANDVIANFNKCAVSNKKCVPQEKDKGEYPVPPVGATVDTFDTRDFTGTWYITAGQNELFDIFPCQKHEFSSPEPGKLVGELYWRVKTPYGAEVERTATQRFVADPEHGGILYNHDNEFLHYQDDWYIIGYKKDEYALVYYRGSNDAWDGYGGAVLYTRAKTLPLKYVPELREACAKVPGLSWDDFKKTDNSCKRLQENTIAEELERDAAILRLDLKDLENDVEIGLFGLPSEIGKDLRKIENVVETEEKVLAEDVSLVEQFFAEKLGLVFGRR</sequence>
<dbReference type="Proteomes" id="UP000751190">
    <property type="component" value="Unassembled WGS sequence"/>
</dbReference>
<dbReference type="PANTHER" id="PTHR33970">
    <property type="entry name" value="VIOLAXANTHIN DE-EPOXIDASE, CHLOROPLASTIC-RELATED"/>
    <property type="match status" value="1"/>
</dbReference>
<feature type="chain" id="PRO_5035255638" description="VDE lipocalin domain-containing protein" evidence="1">
    <location>
        <begin position="20"/>
        <end position="411"/>
    </location>
</feature>
<feature type="signal peptide" evidence="1">
    <location>
        <begin position="1"/>
        <end position="19"/>
    </location>
</feature>
<keyword evidence="4" id="KW-1185">Reference proteome</keyword>
<dbReference type="InterPro" id="IPR012674">
    <property type="entry name" value="Calycin"/>
</dbReference>
<keyword evidence="1" id="KW-0732">Signal</keyword>
<dbReference type="OrthoDB" id="10258187at2759"/>
<proteinExistence type="predicted"/>
<dbReference type="InterPro" id="IPR044682">
    <property type="entry name" value="VDE"/>
</dbReference>
<dbReference type="GO" id="GO:0010028">
    <property type="term" value="P:xanthophyll cycle"/>
    <property type="evidence" value="ECO:0007669"/>
    <property type="project" value="InterPro"/>
</dbReference>
<dbReference type="SUPFAM" id="SSF50814">
    <property type="entry name" value="Lipocalins"/>
    <property type="match status" value="1"/>
</dbReference>
<name>A0A8J6CBH9_DIALT</name>
<dbReference type="PANTHER" id="PTHR33970:SF1">
    <property type="entry name" value="VIOLAXANTHIN DE-EPOXIDASE, CHLOROPLASTIC"/>
    <property type="match status" value="1"/>
</dbReference>
<evidence type="ECO:0000313" key="3">
    <source>
        <dbReference type="EMBL" id="KAG8468757.1"/>
    </source>
</evidence>
<dbReference type="EMBL" id="JAGTXO010000004">
    <property type="protein sequence ID" value="KAG8468757.1"/>
    <property type="molecule type" value="Genomic_DNA"/>
</dbReference>
<evidence type="ECO:0000256" key="1">
    <source>
        <dbReference type="SAM" id="SignalP"/>
    </source>
</evidence>
<evidence type="ECO:0000313" key="4">
    <source>
        <dbReference type="Proteomes" id="UP000751190"/>
    </source>
</evidence>
<feature type="domain" description="VDE lipocalin" evidence="2">
    <location>
        <begin position="91"/>
        <end position="328"/>
    </location>
</feature>
<organism evidence="3 4">
    <name type="scientific">Diacronema lutheri</name>
    <name type="common">Unicellular marine alga</name>
    <name type="synonym">Monochrysis lutheri</name>
    <dbReference type="NCBI Taxonomy" id="2081491"/>
    <lineage>
        <taxon>Eukaryota</taxon>
        <taxon>Haptista</taxon>
        <taxon>Haptophyta</taxon>
        <taxon>Pavlovophyceae</taxon>
        <taxon>Pavlovales</taxon>
        <taxon>Pavlovaceae</taxon>
        <taxon>Diacronema</taxon>
    </lineage>
</organism>
<dbReference type="AlphaFoldDB" id="A0A8J6CBH9"/>
<reference evidence="3" key="1">
    <citation type="submission" date="2021-05" db="EMBL/GenBank/DDBJ databases">
        <title>The genome of the haptophyte Pavlova lutheri (Diacronema luteri, Pavlovales) - a model for lipid biosynthesis in eukaryotic algae.</title>
        <authorList>
            <person name="Hulatt C.J."/>
            <person name="Posewitz M.C."/>
        </authorList>
    </citation>
    <scope>NUCLEOTIDE SEQUENCE</scope>
    <source>
        <strain evidence="3">NIVA-4/92</strain>
    </source>
</reference>
<accession>A0A8J6CBH9</accession>
<dbReference type="Gene3D" id="2.40.128.20">
    <property type="match status" value="1"/>
</dbReference>
<dbReference type="InterPro" id="IPR010788">
    <property type="entry name" value="VDE_dom"/>
</dbReference>
<gene>
    <name evidence="3" type="ORF">KFE25_013840</name>
</gene>
<evidence type="ECO:0000259" key="2">
    <source>
        <dbReference type="Pfam" id="PF07137"/>
    </source>
</evidence>
<comment type="caution">
    <text evidence="3">The sequence shown here is derived from an EMBL/GenBank/DDBJ whole genome shotgun (WGS) entry which is preliminary data.</text>
</comment>
<dbReference type="Pfam" id="PF07137">
    <property type="entry name" value="VDE"/>
    <property type="match status" value="1"/>
</dbReference>
<protein>
    <recommendedName>
        <fullName evidence="2">VDE lipocalin domain-containing protein</fullName>
    </recommendedName>
</protein>